<keyword evidence="1" id="KW-0175">Coiled coil</keyword>
<name>A0A0L0DQN7_THETB</name>
<dbReference type="RefSeq" id="XP_013754311.1">
    <property type="nucleotide sequence ID" value="XM_013898857.1"/>
</dbReference>
<feature type="compositionally biased region" description="Basic and acidic residues" evidence="2">
    <location>
        <begin position="36"/>
        <end position="54"/>
    </location>
</feature>
<feature type="region of interest" description="Disordered" evidence="2">
    <location>
        <begin position="1"/>
        <end position="54"/>
    </location>
</feature>
<proteinExistence type="predicted"/>
<organism evidence="3 4">
    <name type="scientific">Thecamonas trahens ATCC 50062</name>
    <dbReference type="NCBI Taxonomy" id="461836"/>
    <lineage>
        <taxon>Eukaryota</taxon>
        <taxon>Apusozoa</taxon>
        <taxon>Apusomonadida</taxon>
        <taxon>Apusomonadidae</taxon>
        <taxon>Thecamonas</taxon>
    </lineage>
</organism>
<feature type="compositionally biased region" description="Polar residues" evidence="2">
    <location>
        <begin position="259"/>
        <end position="268"/>
    </location>
</feature>
<evidence type="ECO:0000313" key="3">
    <source>
        <dbReference type="EMBL" id="KNC53748.1"/>
    </source>
</evidence>
<sequence>MNGYPFPALLTTGEPLLAPGSDERQTSPPKPATRPVETKRAEQPGRGKQTAREMELEAELRATRGTLREMVDEMRVLEDEAEATTEENGRLRARLARMDDDRAWYAKRLEERDAEVVRVERIALALRDKVSSLELALTRANNRAAAAVARSASLADHNHALRAASGSPPPRQSPGASPRPSPLASPLASPIGPAPDRPLSVHELAASAAPVLGPGGYDPGLTPAPRQSAAPRPSATASSLPAPSPAPAPAPVPLPATSMDETISSLPPNIQAILNKYR</sequence>
<reference evidence="3 4" key="1">
    <citation type="submission" date="2010-05" db="EMBL/GenBank/DDBJ databases">
        <title>The Genome Sequence of Thecamonas trahens ATCC 50062.</title>
        <authorList>
            <consortium name="The Broad Institute Genome Sequencing Platform"/>
            <person name="Russ C."/>
            <person name="Cuomo C."/>
            <person name="Shea T."/>
            <person name="Young S.K."/>
            <person name="Zeng Q."/>
            <person name="Koehrsen M."/>
            <person name="Haas B."/>
            <person name="Borodovsky M."/>
            <person name="Guigo R."/>
            <person name="Alvarado L."/>
            <person name="Berlin A."/>
            <person name="Bochicchio J."/>
            <person name="Borenstein D."/>
            <person name="Chapman S."/>
            <person name="Chen Z."/>
            <person name="Freedman E."/>
            <person name="Gellesch M."/>
            <person name="Goldberg J."/>
            <person name="Griggs A."/>
            <person name="Gujja S."/>
            <person name="Heilman E."/>
            <person name="Heiman D."/>
            <person name="Hepburn T."/>
            <person name="Howarth C."/>
            <person name="Jen D."/>
            <person name="Larson L."/>
            <person name="Mehta T."/>
            <person name="Park D."/>
            <person name="Pearson M."/>
            <person name="Roberts A."/>
            <person name="Saif S."/>
            <person name="Shenoy N."/>
            <person name="Sisk P."/>
            <person name="Stolte C."/>
            <person name="Sykes S."/>
            <person name="Thomson T."/>
            <person name="Walk T."/>
            <person name="White J."/>
            <person name="Yandava C."/>
            <person name="Burger G."/>
            <person name="Gray M.W."/>
            <person name="Holland P.W.H."/>
            <person name="King N."/>
            <person name="Lang F.B.F."/>
            <person name="Roger A.J."/>
            <person name="Ruiz-Trillo I."/>
            <person name="Lander E."/>
            <person name="Nusbaum C."/>
        </authorList>
    </citation>
    <scope>NUCLEOTIDE SEQUENCE [LARGE SCALE GENOMIC DNA]</scope>
    <source>
        <strain evidence="3 4">ATCC 50062</strain>
    </source>
</reference>
<feature type="compositionally biased region" description="Low complexity" evidence="2">
    <location>
        <begin position="223"/>
        <end position="241"/>
    </location>
</feature>
<feature type="region of interest" description="Disordered" evidence="2">
    <location>
        <begin position="161"/>
        <end position="278"/>
    </location>
</feature>
<dbReference type="Proteomes" id="UP000054408">
    <property type="component" value="Unassembled WGS sequence"/>
</dbReference>
<evidence type="ECO:0000256" key="1">
    <source>
        <dbReference type="SAM" id="Coils"/>
    </source>
</evidence>
<protein>
    <submittedName>
        <fullName evidence="3">Uncharacterized protein</fullName>
    </submittedName>
</protein>
<feature type="compositionally biased region" description="Pro residues" evidence="2">
    <location>
        <begin position="167"/>
        <end position="183"/>
    </location>
</feature>
<gene>
    <name evidence="3" type="ORF">AMSG_09463</name>
</gene>
<dbReference type="GeneID" id="25567919"/>
<feature type="coiled-coil region" evidence="1">
    <location>
        <begin position="60"/>
        <end position="143"/>
    </location>
</feature>
<dbReference type="EMBL" id="GL349482">
    <property type="protein sequence ID" value="KNC53748.1"/>
    <property type="molecule type" value="Genomic_DNA"/>
</dbReference>
<feature type="compositionally biased region" description="Pro residues" evidence="2">
    <location>
        <begin position="242"/>
        <end position="254"/>
    </location>
</feature>
<keyword evidence="4" id="KW-1185">Reference proteome</keyword>
<accession>A0A0L0DQN7</accession>
<dbReference type="AlphaFoldDB" id="A0A0L0DQN7"/>
<evidence type="ECO:0000313" key="4">
    <source>
        <dbReference type="Proteomes" id="UP000054408"/>
    </source>
</evidence>
<evidence type="ECO:0000256" key="2">
    <source>
        <dbReference type="SAM" id="MobiDB-lite"/>
    </source>
</evidence>